<reference evidence="1" key="1">
    <citation type="submission" date="2021-06" db="EMBL/GenBank/DDBJ databases">
        <authorList>
            <person name="Kallberg Y."/>
            <person name="Tangrot J."/>
            <person name="Rosling A."/>
        </authorList>
    </citation>
    <scope>NUCLEOTIDE SEQUENCE</scope>
    <source>
        <strain evidence="1">IL203A</strain>
    </source>
</reference>
<accession>A0ACA9R632</accession>
<dbReference type="Proteomes" id="UP000789702">
    <property type="component" value="Unassembled WGS sequence"/>
</dbReference>
<comment type="caution">
    <text evidence="1">The sequence shown here is derived from an EMBL/GenBank/DDBJ whole genome shotgun (WGS) entry which is preliminary data.</text>
</comment>
<gene>
    <name evidence="1" type="ORF">DHETER_LOCUS16264</name>
</gene>
<dbReference type="EMBL" id="CAJVPU010061329">
    <property type="protein sequence ID" value="CAG8778405.1"/>
    <property type="molecule type" value="Genomic_DNA"/>
</dbReference>
<name>A0ACA9R632_9GLOM</name>
<sequence>RVLFRSLLEINERPRERVRQKPHLAIFIKFEARDRNFFNFSKIAELKDDHQKEYEKLEGRFQKIYRTKHKVIYQYLRSQPTSLNTNYGENVQGQPTRTTSLPRPGPSTNK</sequence>
<evidence type="ECO:0000313" key="2">
    <source>
        <dbReference type="Proteomes" id="UP000789702"/>
    </source>
</evidence>
<proteinExistence type="predicted"/>
<evidence type="ECO:0000313" key="1">
    <source>
        <dbReference type="EMBL" id="CAG8778405.1"/>
    </source>
</evidence>
<keyword evidence="2" id="KW-1185">Reference proteome</keyword>
<protein>
    <submittedName>
        <fullName evidence="1">2978_t:CDS:1</fullName>
    </submittedName>
</protein>
<feature type="non-terminal residue" evidence="1">
    <location>
        <position position="1"/>
    </location>
</feature>
<organism evidence="1 2">
    <name type="scientific">Dentiscutata heterogama</name>
    <dbReference type="NCBI Taxonomy" id="1316150"/>
    <lineage>
        <taxon>Eukaryota</taxon>
        <taxon>Fungi</taxon>
        <taxon>Fungi incertae sedis</taxon>
        <taxon>Mucoromycota</taxon>
        <taxon>Glomeromycotina</taxon>
        <taxon>Glomeromycetes</taxon>
        <taxon>Diversisporales</taxon>
        <taxon>Gigasporaceae</taxon>
        <taxon>Dentiscutata</taxon>
    </lineage>
</organism>
<feature type="non-terminal residue" evidence="1">
    <location>
        <position position="110"/>
    </location>
</feature>